<name>A0AAD3NBT8_LATJO</name>
<sequence>MFLNQLYWDLVGFNPSGKEAEQTKMFKTVSEAQISAVKFCLDNYKTYMKDDVEDTAKVLNPDNKQAIAVEVKKTLDNKYNWYNWVVLVYNTDQEENYILYNMRKFPVGKIIVAVDYTLKAKEGLEEVGQQGELCGYGVTGFVVAAEEEESSDQILQQLLLKRRTDSLVRRRPLGHLQRRMDPFHPSPQSCFPAGLLGQDPQWQLEVGRLERNFL</sequence>
<reference evidence="1" key="1">
    <citation type="submission" date="2022-08" db="EMBL/GenBank/DDBJ databases">
        <title>Genome sequencing of akame (Lates japonicus).</title>
        <authorList>
            <person name="Hashiguchi Y."/>
            <person name="Takahashi H."/>
        </authorList>
    </citation>
    <scope>NUCLEOTIDE SEQUENCE</scope>
    <source>
        <strain evidence="1">Kochi</strain>
    </source>
</reference>
<dbReference type="Proteomes" id="UP001279410">
    <property type="component" value="Unassembled WGS sequence"/>
</dbReference>
<protein>
    <submittedName>
        <fullName evidence="1">Uncharacterized protein</fullName>
    </submittedName>
</protein>
<gene>
    <name evidence="1" type="ORF">AKAME5_001970200</name>
</gene>
<evidence type="ECO:0000313" key="1">
    <source>
        <dbReference type="EMBL" id="GLD68389.1"/>
    </source>
</evidence>
<accession>A0AAD3NBT8</accession>
<dbReference type="EMBL" id="BRZM01000133">
    <property type="protein sequence ID" value="GLD68389.1"/>
    <property type="molecule type" value="Genomic_DNA"/>
</dbReference>
<proteinExistence type="predicted"/>
<dbReference type="AlphaFoldDB" id="A0AAD3NBT8"/>
<organism evidence="1 2">
    <name type="scientific">Lates japonicus</name>
    <name type="common">Japanese lates</name>
    <dbReference type="NCBI Taxonomy" id="270547"/>
    <lineage>
        <taxon>Eukaryota</taxon>
        <taxon>Metazoa</taxon>
        <taxon>Chordata</taxon>
        <taxon>Craniata</taxon>
        <taxon>Vertebrata</taxon>
        <taxon>Euteleostomi</taxon>
        <taxon>Actinopterygii</taxon>
        <taxon>Neopterygii</taxon>
        <taxon>Teleostei</taxon>
        <taxon>Neoteleostei</taxon>
        <taxon>Acanthomorphata</taxon>
        <taxon>Carangaria</taxon>
        <taxon>Carangaria incertae sedis</taxon>
        <taxon>Centropomidae</taxon>
        <taxon>Lates</taxon>
    </lineage>
</organism>
<comment type="caution">
    <text evidence="1">The sequence shown here is derived from an EMBL/GenBank/DDBJ whole genome shotgun (WGS) entry which is preliminary data.</text>
</comment>
<keyword evidence="2" id="KW-1185">Reference proteome</keyword>
<evidence type="ECO:0000313" key="2">
    <source>
        <dbReference type="Proteomes" id="UP001279410"/>
    </source>
</evidence>